<accession>W6SH26</accession>
<keyword evidence="4 6" id="KW-1133">Transmembrane helix</keyword>
<evidence type="ECO:0000313" key="8">
    <source>
        <dbReference type="EMBL" id="CDM68970.1"/>
    </source>
</evidence>
<keyword evidence="6" id="KW-0813">Transport</keyword>
<keyword evidence="5 6" id="KW-0472">Membrane</keyword>
<feature type="transmembrane region" description="Helical" evidence="6">
    <location>
        <begin position="108"/>
        <end position="131"/>
    </location>
</feature>
<name>W6SH26_9CLOT</name>
<dbReference type="KEGG" id="clt:CM240_1812"/>
<dbReference type="Pfam" id="PF02687">
    <property type="entry name" value="FtsX"/>
    <property type="match status" value="1"/>
</dbReference>
<feature type="transmembrane region" description="Helical" evidence="6">
    <location>
        <begin position="631"/>
        <end position="654"/>
    </location>
</feature>
<dbReference type="InterPro" id="IPR003838">
    <property type="entry name" value="ABC3_permease_C"/>
</dbReference>
<feature type="transmembrane region" description="Helical" evidence="6">
    <location>
        <begin position="290"/>
        <end position="313"/>
    </location>
</feature>
<dbReference type="STRING" id="1216932.CM240_1812"/>
<dbReference type="GO" id="GO:0055085">
    <property type="term" value="P:transmembrane transport"/>
    <property type="evidence" value="ECO:0007669"/>
    <property type="project" value="UniProtKB-UniRule"/>
</dbReference>
<dbReference type="InterPro" id="IPR052536">
    <property type="entry name" value="ABC-4_Integral_Memb_Prot"/>
</dbReference>
<evidence type="ECO:0000256" key="4">
    <source>
        <dbReference type="ARBA" id="ARBA00022989"/>
    </source>
</evidence>
<feature type="transmembrane region" description="Helical" evidence="6">
    <location>
        <begin position="242"/>
        <end position="263"/>
    </location>
</feature>
<evidence type="ECO:0000313" key="9">
    <source>
        <dbReference type="Proteomes" id="UP000019426"/>
    </source>
</evidence>
<feature type="transmembrane region" description="Helical" evidence="6">
    <location>
        <begin position="20"/>
        <end position="38"/>
    </location>
</feature>
<dbReference type="AlphaFoldDB" id="W6SH26"/>
<dbReference type="Proteomes" id="UP000019426">
    <property type="component" value="Chromosome M2/40_rep1"/>
</dbReference>
<proteinExistence type="inferred from homology"/>
<dbReference type="GO" id="GO:0005886">
    <property type="term" value="C:plasma membrane"/>
    <property type="evidence" value="ECO:0007669"/>
    <property type="project" value="UniProtKB-SubCell"/>
</dbReference>
<dbReference type="PIRSF" id="PIRSF018968">
    <property type="entry name" value="ABC_permease_BceB"/>
    <property type="match status" value="1"/>
</dbReference>
<dbReference type="EMBL" id="HG917868">
    <property type="protein sequence ID" value="CDM68970.1"/>
    <property type="molecule type" value="Genomic_DNA"/>
</dbReference>
<feature type="transmembrane region" description="Helical" evidence="6">
    <location>
        <begin position="535"/>
        <end position="560"/>
    </location>
</feature>
<keyword evidence="9" id="KW-1185">Reference proteome</keyword>
<keyword evidence="3 6" id="KW-0812">Transmembrane</keyword>
<evidence type="ECO:0000256" key="2">
    <source>
        <dbReference type="ARBA" id="ARBA00022475"/>
    </source>
</evidence>
<dbReference type="HOGENOM" id="CLU_022800_1_1_9"/>
<feature type="transmembrane region" description="Helical" evidence="6">
    <location>
        <begin position="203"/>
        <end position="222"/>
    </location>
</feature>
<feature type="domain" description="ABC3 transporter permease C-terminal" evidence="7">
    <location>
        <begin position="64"/>
        <end position="181"/>
    </location>
</feature>
<gene>
    <name evidence="8" type="ORF">CM240_1812</name>
</gene>
<evidence type="ECO:0000256" key="6">
    <source>
        <dbReference type="PIRNR" id="PIRNR018968"/>
    </source>
</evidence>
<protein>
    <submittedName>
        <fullName evidence="8">Putative membrane protein</fullName>
    </submittedName>
</protein>
<evidence type="ECO:0000256" key="5">
    <source>
        <dbReference type="ARBA" id="ARBA00023136"/>
    </source>
</evidence>
<reference evidence="8 9" key="1">
    <citation type="submission" date="2013-11" db="EMBL/GenBank/DDBJ databases">
        <title>Complete genome sequence of Clostridum sp. M2/40.</title>
        <authorList>
            <person name="Wibberg D."/>
            <person name="Puehler A."/>
            <person name="Schlueter A."/>
        </authorList>
    </citation>
    <scope>NUCLEOTIDE SEQUENCE [LARGE SCALE GENOMIC DNA]</scope>
    <source>
        <strain evidence="9">M2/40</strain>
    </source>
</reference>
<comment type="similarity">
    <text evidence="6">Belongs to the ABC-4 integral membrane protein family.</text>
</comment>
<sequence>MTYFKLALGNVKKSFKEYTIYFLTLLFGVCIFYTFNSIESQKIMMDIGEYQASIFEMVGKVMSVASVFIAGVLGFLIVYANNYLIKRRKKELGIYMTLGMEKGSIGRILFLETVFIGLISLVLGSILGIFLSQGLSVLTAKLFQVNLTKFQFVFSMEALKKTILYFAIIYSIVLIFNSVTLRKVKLIDLLTAAKKNETLKTKNIMISVIIFIISVIMIGYGYHRILSNGIAELDGNFSLTILIGVVGTFLFFFSLSGFLLRLVQSNKRIYLKNLNMFVLRQINSKINTTFISMSFICLMLFVAICTLSGGLGMSKSMNSDMKDLTKVDATIYSFEGVNIEEAIKEKGFNIDEFSNDYVNYQLYDSNVGLKDYLGEEESNKAKSLYPVMNNSSMRVIKLSHFNKILDMLGEENVVLNDNEYAIYSNVSETKSGLEKALKSNKEITINDKKLVPSKLELMDITINNEMVKNNCGIFIIKDSLVEGLEIKEGWLVLNYKDNNGDIENNFSKFIDDAIEDDNNIFSITKEKLLASSVGFGAMLSFLAIYIGVIFLLTTAAILAIQQLSESADNVAKYNLLRKIGVDNNMINRSLLVQIAIYFMVPLSLAIVHSIVGLKVSSDIVSLFGSESMMTQIIISIVLLVVVYGGYFLATYLGAKKMVKENKI</sequence>
<feature type="transmembrane region" description="Helical" evidence="6">
    <location>
        <begin position="163"/>
        <end position="182"/>
    </location>
</feature>
<dbReference type="PATRIC" id="fig|1216932.3.peg.1808"/>
<evidence type="ECO:0000259" key="7">
    <source>
        <dbReference type="Pfam" id="PF02687"/>
    </source>
</evidence>
<keyword evidence="2 6" id="KW-1003">Cell membrane</keyword>
<evidence type="ECO:0000256" key="3">
    <source>
        <dbReference type="ARBA" id="ARBA00022692"/>
    </source>
</evidence>
<dbReference type="PANTHER" id="PTHR46795">
    <property type="entry name" value="ABC TRANSPORTER PERMEASE-RELATED-RELATED"/>
    <property type="match status" value="1"/>
</dbReference>
<evidence type="ECO:0000256" key="1">
    <source>
        <dbReference type="ARBA" id="ARBA00004651"/>
    </source>
</evidence>
<comment type="subcellular location">
    <subcellularLocation>
        <location evidence="1 6">Cell membrane</location>
        <topology evidence="1 6">Multi-pass membrane protein</topology>
    </subcellularLocation>
</comment>
<feature type="transmembrane region" description="Helical" evidence="6">
    <location>
        <begin position="58"/>
        <end position="80"/>
    </location>
</feature>
<dbReference type="InterPro" id="IPR027022">
    <property type="entry name" value="ABC_permease_BceB-typ"/>
</dbReference>
<organism evidence="8 9">
    <name type="scientific">Clostridium bornimense</name>
    <dbReference type="NCBI Taxonomy" id="1216932"/>
    <lineage>
        <taxon>Bacteria</taxon>
        <taxon>Bacillati</taxon>
        <taxon>Bacillota</taxon>
        <taxon>Clostridia</taxon>
        <taxon>Eubacteriales</taxon>
        <taxon>Clostridiaceae</taxon>
        <taxon>Clostridium</taxon>
    </lineage>
</organism>
<dbReference type="eggNOG" id="COG0577">
    <property type="taxonomic scope" value="Bacteria"/>
</dbReference>
<dbReference type="OrthoDB" id="9781780at2"/>
<feature type="transmembrane region" description="Helical" evidence="6">
    <location>
        <begin position="590"/>
        <end position="611"/>
    </location>
</feature>
<dbReference type="PANTHER" id="PTHR46795:SF3">
    <property type="entry name" value="ABC TRANSPORTER PERMEASE"/>
    <property type="match status" value="1"/>
</dbReference>
<dbReference type="RefSeq" id="WP_044038522.1">
    <property type="nucleotide sequence ID" value="NZ_HG917868.1"/>
</dbReference>